<dbReference type="InterPro" id="IPR001204">
    <property type="entry name" value="Phos_transporter"/>
</dbReference>
<reference evidence="7 8" key="1">
    <citation type="submission" date="2013-12" db="EMBL/GenBank/DDBJ databases">
        <authorList>
            <consortium name="DOE Joint Genome Institute"/>
            <person name="Muyzer G."/>
            <person name="Huntemann M."/>
            <person name="Han J."/>
            <person name="Chen A."/>
            <person name="Kyrpides N."/>
            <person name="Mavromatis K."/>
            <person name="Markowitz V."/>
            <person name="Palaniappan K."/>
            <person name="Ivanova N."/>
            <person name="Schaumberg A."/>
            <person name="Pati A."/>
            <person name="Liolios K."/>
            <person name="Nordberg H.P."/>
            <person name="Cantor M.N."/>
            <person name="Hua S.X."/>
            <person name="Woyke T."/>
        </authorList>
    </citation>
    <scope>NUCLEOTIDE SEQUENCE [LARGE SCALE GENOMIC DNA]</scope>
    <source>
        <strain evidence="7 8">ARh 1</strain>
    </source>
</reference>
<feature type="transmembrane region" description="Helical" evidence="6">
    <location>
        <begin position="133"/>
        <end position="152"/>
    </location>
</feature>
<accession>W0DMB5</accession>
<dbReference type="PANTHER" id="PTHR11101:SF80">
    <property type="entry name" value="PHOSPHATE TRANSPORTER"/>
    <property type="match status" value="1"/>
</dbReference>
<evidence type="ECO:0000313" key="7">
    <source>
        <dbReference type="EMBL" id="AHE98035.1"/>
    </source>
</evidence>
<dbReference type="GO" id="GO:0035435">
    <property type="term" value="P:phosphate ion transmembrane transport"/>
    <property type="evidence" value="ECO:0007669"/>
    <property type="project" value="TreeGrafter"/>
</dbReference>
<feature type="transmembrane region" description="Helical" evidence="6">
    <location>
        <begin position="256"/>
        <end position="275"/>
    </location>
</feature>
<dbReference type="KEGG" id="tti:THITH_06940"/>
<sequence>MAFGTGNPLGGGKGALVWSPENLRLAAGMVFLIGVFAYALLLTRGIPALTPQGLLLLVASAVVGAYMAMNIGANDVANNLGPAVGSRAITLGWAIVIAAVFEALGAIIAGGEVVGTIKGGIIDPAEIEQVSEFAWLMFSALLAGALWLNLATALGAPVSTTHSIIGAVMGAGIAAGGWALVNWATIGQIVASWLISPLMGGVIAAAILYVIKRKITYRSAMHQAAGRVVPWLVALMVWAFATFMLIKGLGDLYRLPVVQAAPAGAVVALAAFLAVRGPIRRTAATLENTKGAVNRLFTVPLIFAAALLSFAHGANDVANAIGPLAAIYEAIQTGEIATRAATPLWILVLGAVGLAAGLALYGSKLIRTVGREITELDRMRAFSIALAAAITVIIAAQLGMPISTTHVTIGALFGVGFLREYLKTNYAKMEQTIVAGHEGEERAKVEAYLRRFEAAPIEEKRRMLADIKARSPESPEAVLFAKKERKAMKKVVKQQLVKRSLVFRIVAAWIITVPATAVLAALLFKLIILLGG</sequence>
<dbReference type="Proteomes" id="UP000005289">
    <property type="component" value="Chromosome"/>
</dbReference>
<feature type="transmembrane region" description="Helical" evidence="6">
    <location>
        <begin position="405"/>
        <end position="422"/>
    </location>
</feature>
<organism evidence="7 8">
    <name type="scientific">Thioalkalivibrio paradoxus ARh 1</name>
    <dbReference type="NCBI Taxonomy" id="713585"/>
    <lineage>
        <taxon>Bacteria</taxon>
        <taxon>Pseudomonadati</taxon>
        <taxon>Pseudomonadota</taxon>
        <taxon>Gammaproteobacteria</taxon>
        <taxon>Chromatiales</taxon>
        <taxon>Ectothiorhodospiraceae</taxon>
        <taxon>Thioalkalivibrio</taxon>
    </lineage>
</organism>
<evidence type="ECO:0000256" key="4">
    <source>
        <dbReference type="ARBA" id="ARBA00022989"/>
    </source>
</evidence>
<feature type="transmembrane region" description="Helical" evidence="6">
    <location>
        <begin position="54"/>
        <end position="73"/>
    </location>
</feature>
<dbReference type="RefSeq" id="WP_006747857.1">
    <property type="nucleotide sequence ID" value="NZ_CP007029.1"/>
</dbReference>
<dbReference type="PANTHER" id="PTHR11101">
    <property type="entry name" value="PHOSPHATE TRANSPORTER"/>
    <property type="match status" value="1"/>
</dbReference>
<dbReference type="STRING" id="713585.THITH_06940"/>
<feature type="transmembrane region" description="Helical" evidence="6">
    <location>
        <begin position="164"/>
        <end position="184"/>
    </location>
</feature>
<comment type="subcellular location">
    <subcellularLocation>
        <location evidence="1 6">Membrane</location>
        <topology evidence="1 6">Multi-pass membrane protein</topology>
    </subcellularLocation>
</comment>
<dbReference type="GO" id="GO:0005315">
    <property type="term" value="F:phosphate transmembrane transporter activity"/>
    <property type="evidence" value="ECO:0007669"/>
    <property type="project" value="InterPro"/>
</dbReference>
<dbReference type="Pfam" id="PF01384">
    <property type="entry name" value="PHO4"/>
    <property type="match status" value="1"/>
</dbReference>
<keyword evidence="6" id="KW-0592">Phosphate transport</keyword>
<keyword evidence="5 6" id="KW-0472">Membrane</keyword>
<feature type="transmembrane region" description="Helical" evidence="6">
    <location>
        <begin position="296"/>
        <end position="314"/>
    </location>
</feature>
<keyword evidence="8" id="KW-1185">Reference proteome</keyword>
<evidence type="ECO:0000256" key="5">
    <source>
        <dbReference type="ARBA" id="ARBA00023136"/>
    </source>
</evidence>
<feature type="transmembrane region" description="Helical" evidence="6">
    <location>
        <begin position="23"/>
        <end position="42"/>
    </location>
</feature>
<dbReference type="HOGENOM" id="CLU_015355_3_3_6"/>
<keyword evidence="3 6" id="KW-0812">Transmembrane</keyword>
<keyword evidence="4 6" id="KW-1133">Transmembrane helix</keyword>
<evidence type="ECO:0000256" key="2">
    <source>
        <dbReference type="ARBA" id="ARBA00022448"/>
    </source>
</evidence>
<evidence type="ECO:0000313" key="8">
    <source>
        <dbReference type="Proteomes" id="UP000005289"/>
    </source>
</evidence>
<feature type="transmembrane region" description="Helical" evidence="6">
    <location>
        <begin position="190"/>
        <end position="211"/>
    </location>
</feature>
<dbReference type="EMBL" id="CP007029">
    <property type="protein sequence ID" value="AHE98035.1"/>
    <property type="molecule type" value="Genomic_DNA"/>
</dbReference>
<feature type="transmembrane region" description="Helical" evidence="6">
    <location>
        <begin position="344"/>
        <end position="361"/>
    </location>
</feature>
<evidence type="ECO:0000256" key="1">
    <source>
        <dbReference type="ARBA" id="ARBA00004141"/>
    </source>
</evidence>
<feature type="transmembrane region" description="Helical" evidence="6">
    <location>
        <begin position="501"/>
        <end position="528"/>
    </location>
</feature>
<name>W0DMB5_9GAMM</name>
<evidence type="ECO:0000256" key="3">
    <source>
        <dbReference type="ARBA" id="ARBA00022692"/>
    </source>
</evidence>
<gene>
    <name evidence="7" type="ORF">THITH_06940</name>
</gene>
<feature type="transmembrane region" description="Helical" evidence="6">
    <location>
        <begin position="381"/>
        <end position="399"/>
    </location>
</feature>
<dbReference type="AlphaFoldDB" id="W0DMB5"/>
<proteinExistence type="inferred from homology"/>
<dbReference type="OrthoDB" id="9779554at2"/>
<protein>
    <recommendedName>
        <fullName evidence="6">Phosphate transporter</fullName>
    </recommendedName>
</protein>
<feature type="transmembrane region" description="Helical" evidence="6">
    <location>
        <begin position="231"/>
        <end position="250"/>
    </location>
</feature>
<keyword evidence="2 6" id="KW-0813">Transport</keyword>
<evidence type="ECO:0000256" key="6">
    <source>
        <dbReference type="RuleBase" id="RU363058"/>
    </source>
</evidence>
<comment type="similarity">
    <text evidence="6">Belongs to the inorganic phosphate transporter (PiT) (TC 2.A.20) family.</text>
</comment>
<dbReference type="GO" id="GO:0016020">
    <property type="term" value="C:membrane"/>
    <property type="evidence" value="ECO:0007669"/>
    <property type="project" value="UniProtKB-SubCell"/>
</dbReference>